<comment type="caution">
    <text evidence="9">The sequence shown here is derived from an EMBL/GenBank/DDBJ whole genome shotgun (WGS) entry which is preliminary data.</text>
</comment>
<dbReference type="Gene3D" id="3.40.850.10">
    <property type="entry name" value="Kinesin motor domain"/>
    <property type="match status" value="2"/>
</dbReference>
<keyword evidence="4 7" id="KW-0518">Myosin</keyword>
<comment type="similarity">
    <text evidence="7">Belongs to the TRAFAC class myosin-kinesin ATPase superfamily. Myosin family.</text>
</comment>
<dbReference type="EMBL" id="JBBNAF010000033">
    <property type="protein sequence ID" value="KAK9082222.1"/>
    <property type="molecule type" value="Genomic_DNA"/>
</dbReference>
<dbReference type="SUPFAM" id="SSF52540">
    <property type="entry name" value="P-loop containing nucleoside triphosphate hydrolases"/>
    <property type="match status" value="1"/>
</dbReference>
<keyword evidence="3" id="KW-0520">NAD</keyword>
<dbReference type="GO" id="GO:0003779">
    <property type="term" value="F:actin binding"/>
    <property type="evidence" value="ECO:0007669"/>
    <property type="project" value="UniProtKB-KW"/>
</dbReference>
<accession>A0AAP0DZU5</accession>
<dbReference type="GO" id="GO:0005524">
    <property type="term" value="F:ATP binding"/>
    <property type="evidence" value="ECO:0007669"/>
    <property type="project" value="InterPro"/>
</dbReference>
<dbReference type="InterPro" id="IPR036961">
    <property type="entry name" value="Kinesin_motor_dom_sf"/>
</dbReference>
<dbReference type="AlphaFoldDB" id="A0AAP0DZU5"/>
<reference evidence="9 10" key="1">
    <citation type="submission" date="2024-01" db="EMBL/GenBank/DDBJ databases">
        <title>Genome assemblies of Stephania.</title>
        <authorList>
            <person name="Yang L."/>
        </authorList>
    </citation>
    <scope>NUCLEOTIDE SEQUENCE [LARGE SCALE GENOMIC DNA]</scope>
    <source>
        <strain evidence="9">YNDBR</strain>
        <tissue evidence="9">Leaf</tissue>
    </source>
</reference>
<dbReference type="Pfam" id="PF00063">
    <property type="entry name" value="Myosin_head"/>
    <property type="match status" value="2"/>
</dbReference>
<dbReference type="SUPFAM" id="SSF51735">
    <property type="entry name" value="NAD(P)-binding Rossmann-fold domains"/>
    <property type="match status" value="1"/>
</dbReference>
<dbReference type="PROSITE" id="PS51456">
    <property type="entry name" value="MYOSIN_MOTOR"/>
    <property type="match status" value="1"/>
</dbReference>
<evidence type="ECO:0000256" key="1">
    <source>
        <dbReference type="ARBA" id="ARBA00001911"/>
    </source>
</evidence>
<feature type="domain" description="Myosin motor" evidence="8">
    <location>
        <begin position="156"/>
        <end position="346"/>
    </location>
</feature>
<evidence type="ECO:0000256" key="2">
    <source>
        <dbReference type="ARBA" id="ARBA00022793"/>
    </source>
</evidence>
<dbReference type="GO" id="GO:0016459">
    <property type="term" value="C:myosin complex"/>
    <property type="evidence" value="ECO:0007669"/>
    <property type="project" value="UniProtKB-KW"/>
</dbReference>
<keyword evidence="6" id="KW-0456">Lyase</keyword>
<dbReference type="GO" id="GO:0070403">
    <property type="term" value="F:NAD+ binding"/>
    <property type="evidence" value="ECO:0007669"/>
    <property type="project" value="InterPro"/>
</dbReference>
<evidence type="ECO:0000256" key="4">
    <source>
        <dbReference type="ARBA" id="ARBA00023123"/>
    </source>
</evidence>
<dbReference type="GO" id="GO:0048040">
    <property type="term" value="F:UDP-glucuronate decarboxylase activity"/>
    <property type="evidence" value="ECO:0007669"/>
    <property type="project" value="TreeGrafter"/>
</dbReference>
<dbReference type="InterPro" id="IPR044516">
    <property type="entry name" value="UXS-like"/>
</dbReference>
<protein>
    <recommendedName>
        <fullName evidence="8">Myosin motor domain-containing protein</fullName>
    </recommendedName>
</protein>
<dbReference type="Proteomes" id="UP001420932">
    <property type="component" value="Unassembled WGS sequence"/>
</dbReference>
<keyword evidence="7" id="KW-0009">Actin-binding</keyword>
<keyword evidence="5" id="KW-0505">Motor protein</keyword>
<dbReference type="Pfam" id="PF01370">
    <property type="entry name" value="Epimerase"/>
    <property type="match status" value="1"/>
</dbReference>
<dbReference type="InterPro" id="IPR001509">
    <property type="entry name" value="Epimerase_deHydtase"/>
</dbReference>
<evidence type="ECO:0000256" key="3">
    <source>
        <dbReference type="ARBA" id="ARBA00023027"/>
    </source>
</evidence>
<evidence type="ECO:0000259" key="8">
    <source>
        <dbReference type="PROSITE" id="PS51456"/>
    </source>
</evidence>
<sequence length="346" mass="38866">MKRVRIARIFNTYGPRMCIDDGRVVSNFVAQALRKQPLTVYGDGEQTRSFQYVSDLVEGPVSLMESKHVGPVNLELYDPDITKAKELLNWEPKIALRVGLPRMVTDFQKRIEEAKRLIHIKVHSTSGEDARVMLSDGKVSTMPKGTVLPVNPNILEDTDDLVQLSFLNEPSVLHNLCCSYSQSKSYTKVGSILLAMNPFKGAEVCGNELVSGCGKKLKVSPGPHDEKIKLLILQQGSCVHIFSQFDVILNGKLIDIHFKPTGKVFRGKIRTFLLEKMRVIQLAKGERSFHVFYQLCSGAPSFLKAQASQEEVNQMWIQLFFDRSLLARVPDSIVLRSITRSCSREG</sequence>
<dbReference type="GO" id="GO:0042732">
    <property type="term" value="P:D-xylose metabolic process"/>
    <property type="evidence" value="ECO:0007669"/>
    <property type="project" value="InterPro"/>
</dbReference>
<dbReference type="InterPro" id="IPR027417">
    <property type="entry name" value="P-loop_NTPase"/>
</dbReference>
<dbReference type="GO" id="GO:0003774">
    <property type="term" value="F:cytoskeletal motor activity"/>
    <property type="evidence" value="ECO:0007669"/>
    <property type="project" value="InterPro"/>
</dbReference>
<dbReference type="GO" id="GO:0005737">
    <property type="term" value="C:cytoplasm"/>
    <property type="evidence" value="ECO:0007669"/>
    <property type="project" value="TreeGrafter"/>
</dbReference>
<gene>
    <name evidence="9" type="ORF">Syun_031314</name>
</gene>
<comment type="cofactor">
    <cofactor evidence="1">
        <name>NAD(+)</name>
        <dbReference type="ChEBI" id="CHEBI:57540"/>
    </cofactor>
</comment>
<evidence type="ECO:0000256" key="7">
    <source>
        <dbReference type="PROSITE-ProRule" id="PRU00782"/>
    </source>
</evidence>
<dbReference type="Gene3D" id="3.40.50.720">
    <property type="entry name" value="NAD(P)-binding Rossmann-like Domain"/>
    <property type="match status" value="1"/>
</dbReference>
<evidence type="ECO:0000313" key="9">
    <source>
        <dbReference type="EMBL" id="KAK9082222.1"/>
    </source>
</evidence>
<keyword evidence="2" id="KW-0210">Decarboxylase</keyword>
<dbReference type="PANTHER" id="PTHR43078">
    <property type="entry name" value="UDP-GLUCURONIC ACID DECARBOXYLASE-RELATED"/>
    <property type="match status" value="1"/>
</dbReference>
<proteinExistence type="inferred from homology"/>
<dbReference type="InterPro" id="IPR001609">
    <property type="entry name" value="Myosin_head_motor_dom-like"/>
</dbReference>
<evidence type="ECO:0000256" key="6">
    <source>
        <dbReference type="ARBA" id="ARBA00023239"/>
    </source>
</evidence>
<dbReference type="PANTHER" id="PTHR43078:SF6">
    <property type="entry name" value="UDP-GLUCURONIC ACID DECARBOXYLASE 1"/>
    <property type="match status" value="1"/>
</dbReference>
<dbReference type="InterPro" id="IPR036291">
    <property type="entry name" value="NAD(P)-bd_dom_sf"/>
</dbReference>
<evidence type="ECO:0000256" key="5">
    <source>
        <dbReference type="ARBA" id="ARBA00023175"/>
    </source>
</evidence>
<organism evidence="9 10">
    <name type="scientific">Stephania yunnanensis</name>
    <dbReference type="NCBI Taxonomy" id="152371"/>
    <lineage>
        <taxon>Eukaryota</taxon>
        <taxon>Viridiplantae</taxon>
        <taxon>Streptophyta</taxon>
        <taxon>Embryophyta</taxon>
        <taxon>Tracheophyta</taxon>
        <taxon>Spermatophyta</taxon>
        <taxon>Magnoliopsida</taxon>
        <taxon>Ranunculales</taxon>
        <taxon>Menispermaceae</taxon>
        <taxon>Menispermoideae</taxon>
        <taxon>Cissampelideae</taxon>
        <taxon>Stephania</taxon>
    </lineage>
</organism>
<keyword evidence="10" id="KW-1185">Reference proteome</keyword>
<comment type="caution">
    <text evidence="7">Lacks conserved residue(s) required for the propagation of feature annotation.</text>
</comment>
<evidence type="ECO:0000313" key="10">
    <source>
        <dbReference type="Proteomes" id="UP001420932"/>
    </source>
</evidence>
<name>A0AAP0DZU5_9MAGN</name>